<dbReference type="InterPro" id="IPR036770">
    <property type="entry name" value="Ankyrin_rpt-contain_sf"/>
</dbReference>
<dbReference type="EMBL" id="JAANBB010000604">
    <property type="protein sequence ID" value="KAF7538223.1"/>
    <property type="molecule type" value="Genomic_DNA"/>
</dbReference>
<dbReference type="AlphaFoldDB" id="A0A9P5GV28"/>
<dbReference type="InterPro" id="IPR002110">
    <property type="entry name" value="Ankyrin_rpt"/>
</dbReference>
<dbReference type="SMART" id="SM00248">
    <property type="entry name" value="ANK"/>
    <property type="match status" value="3"/>
</dbReference>
<keyword evidence="2 3" id="KW-0040">ANK repeat</keyword>
<dbReference type="PANTHER" id="PTHR24171">
    <property type="entry name" value="ANKYRIN REPEAT DOMAIN-CONTAINING PROTEIN 39-RELATED"/>
    <property type="match status" value="1"/>
</dbReference>
<organism evidence="5 6">
    <name type="scientific">Cylindrodendrum hubeiense</name>
    <dbReference type="NCBI Taxonomy" id="595255"/>
    <lineage>
        <taxon>Eukaryota</taxon>
        <taxon>Fungi</taxon>
        <taxon>Dikarya</taxon>
        <taxon>Ascomycota</taxon>
        <taxon>Pezizomycotina</taxon>
        <taxon>Sordariomycetes</taxon>
        <taxon>Hypocreomycetidae</taxon>
        <taxon>Hypocreales</taxon>
        <taxon>Nectriaceae</taxon>
        <taxon>Cylindrodendrum</taxon>
    </lineage>
</organism>
<proteinExistence type="predicted"/>
<dbReference type="PROSITE" id="PS50088">
    <property type="entry name" value="ANK_REPEAT"/>
    <property type="match status" value="2"/>
</dbReference>
<dbReference type="Proteomes" id="UP000722485">
    <property type="component" value="Unassembled WGS sequence"/>
</dbReference>
<dbReference type="Gene3D" id="1.25.40.20">
    <property type="entry name" value="Ankyrin repeat-containing domain"/>
    <property type="match status" value="1"/>
</dbReference>
<sequence>MGFSKRLWGCAFDQRDDSELTPILFASEFGHEGVVKLLLQAGADFDQKDDDWGRTPISWASGRGHKSVVELLLEAGADFNQKDDSGRTPIAWAPKEGYESMVQLLLQLSAICGVLSCSRRSAVACSVVVAVRHPTPPQIPLSARRDPTFGPTKPESRNRRGLLSRTTPPLLPSRPKISSPPHRFHPPQVARPAIMSQRMKDMMQKGKDMGKEKGTALRNVKPKGTIRNKAVSGISPARLSLARPDS</sequence>
<keyword evidence="6" id="KW-1185">Reference proteome</keyword>
<evidence type="ECO:0000256" key="4">
    <source>
        <dbReference type="SAM" id="MobiDB-lite"/>
    </source>
</evidence>
<reference evidence="5" key="1">
    <citation type="submission" date="2020-03" db="EMBL/GenBank/DDBJ databases">
        <title>Draft Genome Sequence of Cylindrodendrum hubeiense.</title>
        <authorList>
            <person name="Buettner E."/>
            <person name="Kellner H."/>
        </authorList>
    </citation>
    <scope>NUCLEOTIDE SEQUENCE</scope>
    <source>
        <strain evidence="5">IHI 201604</strain>
    </source>
</reference>
<dbReference type="SUPFAM" id="SSF48403">
    <property type="entry name" value="Ankyrin repeat"/>
    <property type="match status" value="1"/>
</dbReference>
<evidence type="ECO:0000313" key="6">
    <source>
        <dbReference type="Proteomes" id="UP000722485"/>
    </source>
</evidence>
<feature type="repeat" description="ANK" evidence="3">
    <location>
        <begin position="18"/>
        <end position="50"/>
    </location>
</feature>
<comment type="caution">
    <text evidence="5">The sequence shown here is derived from an EMBL/GenBank/DDBJ whole genome shotgun (WGS) entry which is preliminary data.</text>
</comment>
<dbReference type="PANTHER" id="PTHR24171:SF9">
    <property type="entry name" value="ANKYRIN REPEAT DOMAIN-CONTAINING PROTEIN 39"/>
    <property type="match status" value="1"/>
</dbReference>
<evidence type="ECO:0000256" key="2">
    <source>
        <dbReference type="ARBA" id="ARBA00023043"/>
    </source>
</evidence>
<gene>
    <name evidence="5" type="ORF">G7Z17_g12680</name>
</gene>
<feature type="region of interest" description="Disordered" evidence="4">
    <location>
        <begin position="202"/>
        <end position="246"/>
    </location>
</feature>
<dbReference type="OrthoDB" id="20872at2759"/>
<feature type="compositionally biased region" description="Basic and acidic residues" evidence="4">
    <location>
        <begin position="202"/>
        <end position="215"/>
    </location>
</feature>
<evidence type="ECO:0000313" key="5">
    <source>
        <dbReference type="EMBL" id="KAF7538223.1"/>
    </source>
</evidence>
<dbReference type="Pfam" id="PF12796">
    <property type="entry name" value="Ank_2"/>
    <property type="match status" value="1"/>
</dbReference>
<feature type="repeat" description="ANK" evidence="3">
    <location>
        <begin position="52"/>
        <end position="84"/>
    </location>
</feature>
<evidence type="ECO:0000256" key="3">
    <source>
        <dbReference type="PROSITE-ProRule" id="PRU00023"/>
    </source>
</evidence>
<protein>
    <recommendedName>
        <fullName evidence="7">Ankyrin</fullName>
    </recommendedName>
</protein>
<name>A0A9P5GV28_9HYPO</name>
<dbReference type="PROSITE" id="PS50297">
    <property type="entry name" value="ANK_REP_REGION"/>
    <property type="match status" value="2"/>
</dbReference>
<accession>A0A9P5GV28</accession>
<keyword evidence="1" id="KW-0677">Repeat</keyword>
<feature type="region of interest" description="Disordered" evidence="4">
    <location>
        <begin position="137"/>
        <end position="188"/>
    </location>
</feature>
<evidence type="ECO:0008006" key="7">
    <source>
        <dbReference type="Google" id="ProtNLM"/>
    </source>
</evidence>
<evidence type="ECO:0000256" key="1">
    <source>
        <dbReference type="ARBA" id="ARBA00022737"/>
    </source>
</evidence>